<evidence type="ECO:0000259" key="1">
    <source>
        <dbReference type="Pfam" id="PF10546"/>
    </source>
</evidence>
<dbReference type="Proteomes" id="UP000823928">
    <property type="component" value="Unassembled WGS sequence"/>
</dbReference>
<evidence type="ECO:0000313" key="2">
    <source>
        <dbReference type="EMBL" id="HIS35354.1"/>
    </source>
</evidence>
<reference evidence="2" key="1">
    <citation type="submission" date="2020-10" db="EMBL/GenBank/DDBJ databases">
        <authorList>
            <person name="Gilroy R."/>
        </authorList>
    </citation>
    <scope>NUCLEOTIDE SEQUENCE</scope>
    <source>
        <strain evidence="2">6276</strain>
    </source>
</reference>
<dbReference type="EMBL" id="DVIU01000037">
    <property type="protein sequence ID" value="HIS35354.1"/>
    <property type="molecule type" value="Genomic_DNA"/>
</dbReference>
<gene>
    <name evidence="2" type="ORF">IAC10_01800</name>
</gene>
<sequence length="306" mass="34536">MTKILKAIYGSEKTPLKLGYLEIPCYVLEDGTRVFSGRGLQRAIGYESKSGQWMRSFCNMDGISAYMNAGDDSIINRLSSPIKFQRIDAGGSQSSANGYEVTLLIDICSTVIDANRAGVFNNDAIVRNADIIIRAVAKVGIIALVDEATGYQEDKKRAKDELQQFLSQFISEEASKWVKTFNDSFFEMIYRMHGWNWTMTHKRPGVVGTWINDIVYERLAPVVLTELQKVNPKTGKGTQKDRHHQHLTEEVGRPKLKEHLAAVEALGRASGYDWTKFMQMLNAAFPKQYQQLDLLFPDDVRVDIGK</sequence>
<evidence type="ECO:0000313" key="3">
    <source>
        <dbReference type="Proteomes" id="UP000823928"/>
    </source>
</evidence>
<dbReference type="AlphaFoldDB" id="A0A9D1EXE0"/>
<dbReference type="Pfam" id="PF10546">
    <property type="entry name" value="P63C"/>
    <property type="match status" value="1"/>
</dbReference>
<proteinExistence type="predicted"/>
<name>A0A9D1EXE0_9BACT</name>
<reference evidence="2" key="2">
    <citation type="journal article" date="2021" name="PeerJ">
        <title>Extensive microbial diversity within the chicken gut microbiome revealed by metagenomics and culture.</title>
        <authorList>
            <person name="Gilroy R."/>
            <person name="Ravi A."/>
            <person name="Getino M."/>
            <person name="Pursley I."/>
            <person name="Horton D.L."/>
            <person name="Alikhan N.F."/>
            <person name="Baker D."/>
            <person name="Gharbi K."/>
            <person name="Hall N."/>
            <person name="Watson M."/>
            <person name="Adriaenssens E.M."/>
            <person name="Foster-Nyarko E."/>
            <person name="Jarju S."/>
            <person name="Secka A."/>
            <person name="Antonio M."/>
            <person name="Oren A."/>
            <person name="Chaudhuri R.R."/>
            <person name="La Ragione R."/>
            <person name="Hildebrand F."/>
            <person name="Pallen M.J."/>
        </authorList>
    </citation>
    <scope>NUCLEOTIDE SEQUENCE</scope>
    <source>
        <strain evidence="2">6276</strain>
    </source>
</reference>
<feature type="domain" description="Bacteriophage Mx8 p63 C-terminal" evidence="1">
    <location>
        <begin position="166"/>
        <end position="256"/>
    </location>
</feature>
<protein>
    <submittedName>
        <fullName evidence="2">P63C domain-containing protein</fullName>
    </submittedName>
</protein>
<comment type="caution">
    <text evidence="2">The sequence shown here is derived from an EMBL/GenBank/DDBJ whole genome shotgun (WGS) entry which is preliminary data.</text>
</comment>
<organism evidence="2 3">
    <name type="scientific">Candidatus Scatousia excrementigallinarum</name>
    <dbReference type="NCBI Taxonomy" id="2840935"/>
    <lineage>
        <taxon>Bacteria</taxon>
        <taxon>Candidatus Scatousia</taxon>
    </lineage>
</organism>
<accession>A0A9D1EXE0</accession>
<dbReference type="InterPro" id="IPR018874">
    <property type="entry name" value="Phage_Mx8_p63_C"/>
</dbReference>